<dbReference type="Gene3D" id="3.30.420.10">
    <property type="entry name" value="Ribonuclease H-like superfamily/Ribonuclease H"/>
    <property type="match status" value="1"/>
</dbReference>
<sequence>MTERLVAVMHAVRSADHGSKQSIYDAACQDLQISRATLHRNLKRLTVKTTTRKQRSDAGKSCLTRDEALIISGTIQESIRGQGKKMFSLTDAVAALRANNFIRAERIDETTGEIIQLSDSAIYRALRSYGLHPDQLAAPDPHLEMRSKHPNHVWQIDASLCVLYYLKPQKNSANGLHVMAQDEFYKNKPKNLQRVMADRVWSYEITDHASGWIYVEYVMGAESGLNLCNVLINAMQERGRADLMHGVPQILYMDPGSANTSSMTLNLCKSLGIKAIAHAAGNARATGQVENARNIIERKFESGLRFRPVADLDELNSLAAQWRAVFNATAVHRRHKKNRSAMWLSITAEQLIKAPSIEVCRELAVSTPVERKVTSNLRINFQGSQFSVKDIPGVMVGEMVMVTRNPWRDDVAQLVLTDLDGAEVFHVIPEIKKDEYGFDEQGPIYGEGYKQMAAGPAQIAKAAIEQIMTGTETQGAAEKARKAKALPLGGKFNPYKPMQDTSLPEYMPRRGTEHSLITPTVEVPRLTLVQTAMRLRTRMGDEWKPEEHFGWLQQRYPDGAHEHELDTIAEQLAKPQSKTLRVMNGGTAC</sequence>
<dbReference type="InterPro" id="IPR036397">
    <property type="entry name" value="RNaseH_sf"/>
</dbReference>
<proteinExistence type="predicted"/>
<protein>
    <submittedName>
        <fullName evidence="2">Transposase family protein</fullName>
    </submittedName>
</protein>
<dbReference type="InterPro" id="IPR001584">
    <property type="entry name" value="Integrase_cat-core"/>
</dbReference>
<keyword evidence="3" id="KW-1185">Reference proteome</keyword>
<dbReference type="AlphaFoldDB" id="A0A5J6LJ26"/>
<dbReference type="GO" id="GO:0003676">
    <property type="term" value="F:nucleic acid binding"/>
    <property type="evidence" value="ECO:0007669"/>
    <property type="project" value="InterPro"/>
</dbReference>
<name>A0A5J6LJ26_9GAMM</name>
<dbReference type="SUPFAM" id="SSF53098">
    <property type="entry name" value="Ribonuclease H-like"/>
    <property type="match status" value="1"/>
</dbReference>
<evidence type="ECO:0000259" key="1">
    <source>
        <dbReference type="PROSITE" id="PS50994"/>
    </source>
</evidence>
<organism evidence="2 3">
    <name type="scientific">Nitrincola iocasae</name>
    <dbReference type="NCBI Taxonomy" id="2614693"/>
    <lineage>
        <taxon>Bacteria</taxon>
        <taxon>Pseudomonadati</taxon>
        <taxon>Pseudomonadota</taxon>
        <taxon>Gammaproteobacteria</taxon>
        <taxon>Oceanospirillales</taxon>
        <taxon>Oceanospirillaceae</taxon>
        <taxon>Nitrincola</taxon>
    </lineage>
</organism>
<dbReference type="Proteomes" id="UP000325606">
    <property type="component" value="Chromosome"/>
</dbReference>
<dbReference type="PANTHER" id="PTHR35004:SF7">
    <property type="entry name" value="INTEGRASE PROTEIN"/>
    <property type="match status" value="1"/>
</dbReference>
<gene>
    <name evidence="2" type="ORF">F5I99_03495</name>
</gene>
<dbReference type="Pfam" id="PF00665">
    <property type="entry name" value="rve"/>
    <property type="match status" value="1"/>
</dbReference>
<reference evidence="2 3" key="1">
    <citation type="submission" date="2019-09" db="EMBL/GenBank/DDBJ databases">
        <title>Nitrincola iocasae sp. nov., a bacterium isolated from the sediment collected at a cold seep field in South China Sea.</title>
        <authorList>
            <person name="Zhang H."/>
            <person name="Wang H."/>
            <person name="Li C."/>
        </authorList>
    </citation>
    <scope>NUCLEOTIDE SEQUENCE [LARGE SCALE GENOMIC DNA]</scope>
    <source>
        <strain evidence="2 3">KXZD1103</strain>
    </source>
</reference>
<accession>A0A5J6LJ26</accession>
<feature type="domain" description="Integrase catalytic" evidence="1">
    <location>
        <begin position="146"/>
        <end position="347"/>
    </location>
</feature>
<dbReference type="PROSITE" id="PS50994">
    <property type="entry name" value="INTEGRASE"/>
    <property type="match status" value="1"/>
</dbReference>
<dbReference type="GO" id="GO:0015074">
    <property type="term" value="P:DNA integration"/>
    <property type="evidence" value="ECO:0007669"/>
    <property type="project" value="InterPro"/>
</dbReference>
<evidence type="ECO:0000313" key="2">
    <source>
        <dbReference type="EMBL" id="QEW08478.1"/>
    </source>
</evidence>
<dbReference type="PANTHER" id="PTHR35004">
    <property type="entry name" value="TRANSPOSASE RV3428C-RELATED"/>
    <property type="match status" value="1"/>
</dbReference>
<evidence type="ECO:0000313" key="3">
    <source>
        <dbReference type="Proteomes" id="UP000325606"/>
    </source>
</evidence>
<dbReference type="InterPro" id="IPR012337">
    <property type="entry name" value="RNaseH-like_sf"/>
</dbReference>
<dbReference type="EMBL" id="CP044222">
    <property type="protein sequence ID" value="QEW08478.1"/>
    <property type="molecule type" value="Genomic_DNA"/>
</dbReference>
<dbReference type="KEGG" id="nik:F5I99_03495"/>